<keyword evidence="1" id="KW-0812">Transmembrane</keyword>
<name>A4C9D4_9GAMM</name>
<evidence type="ECO:0000256" key="1">
    <source>
        <dbReference type="SAM" id="Phobius"/>
    </source>
</evidence>
<dbReference type="InterPro" id="IPR007497">
    <property type="entry name" value="SIMPL/DUF541"/>
</dbReference>
<evidence type="ECO:0008006" key="4">
    <source>
        <dbReference type="Google" id="ProtNLM"/>
    </source>
</evidence>
<dbReference type="Gene3D" id="3.30.70.2970">
    <property type="entry name" value="Protein of unknown function (DUF541), domain 2"/>
    <property type="match status" value="1"/>
</dbReference>
<dbReference type="PANTHER" id="PTHR34387">
    <property type="entry name" value="SLR1258 PROTEIN"/>
    <property type="match status" value="1"/>
</dbReference>
<protein>
    <recommendedName>
        <fullName evidence="4">Periplasmic protein</fullName>
    </recommendedName>
</protein>
<dbReference type="Proteomes" id="UP000006201">
    <property type="component" value="Unassembled WGS sequence"/>
</dbReference>
<sequence>MTQKTINSAILGGCLALGLIGLGFVLKDGLLAFKSMERSVLVKGLAEQEVAADTVIWPIQFSDTGNKLAPLVEQIQTKNQAVIAYLKLHGFEDSDITVAAPAIIDKLADQYSSNQAGQFRYIVRSTLTVYSHDSEKVGNALAQISELAKQDIAIAGQNYESRVQYLFTGLNELKPQMIQIATEQAREVAEKFASDSKSQLGKIKSARQGQFTIEDRDSNTPQIKNVRVVSTVEYYLSD</sequence>
<dbReference type="eggNOG" id="COG2859">
    <property type="taxonomic scope" value="Bacteria"/>
</dbReference>
<dbReference type="AlphaFoldDB" id="A4C9D4"/>
<accession>A4C9D4</accession>
<feature type="transmembrane region" description="Helical" evidence="1">
    <location>
        <begin position="6"/>
        <end position="26"/>
    </location>
</feature>
<dbReference type="RefSeq" id="WP_009838460.1">
    <property type="nucleotide sequence ID" value="NZ_AAOH01000003.1"/>
</dbReference>
<dbReference type="OrthoDB" id="9806540at2"/>
<dbReference type="HOGENOM" id="CLU_077423_1_0_6"/>
<keyword evidence="1" id="KW-0472">Membrane</keyword>
<dbReference type="PANTHER" id="PTHR34387:SF2">
    <property type="entry name" value="SLR1258 PROTEIN"/>
    <property type="match status" value="1"/>
</dbReference>
<dbReference type="Pfam" id="PF04402">
    <property type="entry name" value="SIMPL"/>
    <property type="match status" value="1"/>
</dbReference>
<organism evidence="2 3">
    <name type="scientific">Pseudoalteromonas tunicata D2</name>
    <dbReference type="NCBI Taxonomy" id="87626"/>
    <lineage>
        <taxon>Bacteria</taxon>
        <taxon>Pseudomonadati</taxon>
        <taxon>Pseudomonadota</taxon>
        <taxon>Gammaproteobacteria</taxon>
        <taxon>Alteromonadales</taxon>
        <taxon>Pseudoalteromonadaceae</taxon>
        <taxon>Pseudoalteromonas</taxon>
    </lineage>
</organism>
<evidence type="ECO:0000313" key="3">
    <source>
        <dbReference type="Proteomes" id="UP000006201"/>
    </source>
</evidence>
<dbReference type="EMBL" id="AAOH01000003">
    <property type="protein sequence ID" value="EAR29199.1"/>
    <property type="molecule type" value="Genomic_DNA"/>
</dbReference>
<dbReference type="PIRSF" id="PIRSF029033">
    <property type="entry name" value="UCP029033"/>
    <property type="match status" value="1"/>
</dbReference>
<proteinExistence type="predicted"/>
<dbReference type="InterPro" id="IPR016907">
    <property type="entry name" value="UCP029033"/>
</dbReference>
<evidence type="ECO:0000313" key="2">
    <source>
        <dbReference type="EMBL" id="EAR29199.1"/>
    </source>
</evidence>
<comment type="caution">
    <text evidence="2">The sequence shown here is derived from an EMBL/GenBank/DDBJ whole genome shotgun (WGS) entry which is preliminary data.</text>
</comment>
<dbReference type="InterPro" id="IPR052022">
    <property type="entry name" value="26kDa_periplasmic_antigen"/>
</dbReference>
<reference evidence="2 3" key="1">
    <citation type="submission" date="2006-02" db="EMBL/GenBank/DDBJ databases">
        <authorList>
            <person name="Moran M.A."/>
            <person name="Kjelleberg S."/>
            <person name="Egan S."/>
            <person name="Saunders N."/>
            <person name="Thomas T."/>
            <person name="Ferriera S."/>
            <person name="Johnson J."/>
            <person name="Kravitz S."/>
            <person name="Halpern A."/>
            <person name="Remington K."/>
            <person name="Beeson K."/>
            <person name="Tran B."/>
            <person name="Rogers Y.-H."/>
            <person name="Friedman R."/>
            <person name="Venter J.C."/>
        </authorList>
    </citation>
    <scope>NUCLEOTIDE SEQUENCE [LARGE SCALE GENOMIC DNA]</scope>
    <source>
        <strain evidence="2 3">D2</strain>
    </source>
</reference>
<dbReference type="GO" id="GO:0006974">
    <property type="term" value="P:DNA damage response"/>
    <property type="evidence" value="ECO:0007669"/>
    <property type="project" value="TreeGrafter"/>
</dbReference>
<gene>
    <name evidence="2" type="ORF">PTD2_09144</name>
</gene>
<keyword evidence="1" id="KW-1133">Transmembrane helix</keyword>
<dbReference type="STRING" id="87626.PTD2_09144"/>
<keyword evidence="3" id="KW-1185">Reference proteome</keyword>